<proteinExistence type="predicted"/>
<sequence length="433" mass="46673">MKFGKSLETNAEAMPEEWRPYVIHYKALKKKINAIVQELDDRGLPSPIIKKLLSQSMSGDMHRMEYSFDEDKEHLRSCIKVVVDDLPEQVQFGPEPLTQDGRLSQLLAHELTFLNKSASSSTSDLTDQSIGTDADLDGHSGAPVDIMTRHEDMEAVDVLEAATTVSEVASEDTSLSEEDLAHVPRSRMGYIGSRTSSSSSLSLLAATAVATSDEDRVHESPIPSLIATAATMEFSDLPTVVVVASTDPDLSGQDCSTTHRPNPSLGAESTTTTFCALFDGPLIAPQCDASHDPASEATVNATAPLSSMPRASIASDDTSSVSSLHSFSTTTSQLKSDEEDEPIETVVTSGARNLMSHTVDHGPLNASSFHTTEEDGKRVLVIELTADTAFFDQLGEEVSQLSKLQQVNKQQFESKVEDLSKILTVVSSPSNKD</sequence>
<feature type="region of interest" description="Disordered" evidence="1">
    <location>
        <begin position="118"/>
        <end position="138"/>
    </location>
</feature>
<evidence type="ECO:0000256" key="1">
    <source>
        <dbReference type="SAM" id="MobiDB-lite"/>
    </source>
</evidence>
<evidence type="ECO:0000259" key="2">
    <source>
        <dbReference type="PROSITE" id="PS51382"/>
    </source>
</evidence>
<feature type="non-terminal residue" evidence="3">
    <location>
        <position position="433"/>
    </location>
</feature>
<dbReference type="OrthoDB" id="5588846at2759"/>
<organism evidence="3 4">
    <name type="scientific">Lunasporangiospora selenospora</name>
    <dbReference type="NCBI Taxonomy" id="979761"/>
    <lineage>
        <taxon>Eukaryota</taxon>
        <taxon>Fungi</taxon>
        <taxon>Fungi incertae sedis</taxon>
        <taxon>Mucoromycota</taxon>
        <taxon>Mortierellomycotina</taxon>
        <taxon>Mortierellomycetes</taxon>
        <taxon>Mortierellales</taxon>
        <taxon>Mortierellaceae</taxon>
        <taxon>Lunasporangiospora</taxon>
    </lineage>
</organism>
<dbReference type="AlphaFoldDB" id="A0A9P6FWB3"/>
<comment type="caution">
    <text evidence="3">The sequence shown here is derived from an EMBL/GenBank/DDBJ whole genome shotgun (WGS) entry which is preliminary data.</text>
</comment>
<dbReference type="Proteomes" id="UP000780801">
    <property type="component" value="Unassembled WGS sequence"/>
</dbReference>
<dbReference type="PROSITE" id="PS51382">
    <property type="entry name" value="SPX"/>
    <property type="match status" value="1"/>
</dbReference>
<dbReference type="InterPro" id="IPR004331">
    <property type="entry name" value="SPX_dom"/>
</dbReference>
<evidence type="ECO:0000313" key="4">
    <source>
        <dbReference type="Proteomes" id="UP000780801"/>
    </source>
</evidence>
<evidence type="ECO:0000313" key="3">
    <source>
        <dbReference type="EMBL" id="KAF9581885.1"/>
    </source>
</evidence>
<name>A0A9P6FWB3_9FUNG</name>
<feature type="compositionally biased region" description="Low complexity" evidence="1">
    <location>
        <begin position="312"/>
        <end position="332"/>
    </location>
</feature>
<gene>
    <name evidence="3" type="ORF">BGW38_000939</name>
</gene>
<feature type="compositionally biased region" description="Polar residues" evidence="1">
    <location>
        <begin position="118"/>
        <end position="131"/>
    </location>
</feature>
<feature type="domain" description="SPX" evidence="2">
    <location>
        <begin position="1"/>
        <end position="433"/>
    </location>
</feature>
<reference evidence="3" key="1">
    <citation type="journal article" date="2020" name="Fungal Divers.">
        <title>Resolving the Mortierellaceae phylogeny through synthesis of multi-gene phylogenetics and phylogenomics.</title>
        <authorList>
            <person name="Vandepol N."/>
            <person name="Liber J."/>
            <person name="Desiro A."/>
            <person name="Na H."/>
            <person name="Kennedy M."/>
            <person name="Barry K."/>
            <person name="Grigoriev I.V."/>
            <person name="Miller A.N."/>
            <person name="O'Donnell K."/>
            <person name="Stajich J.E."/>
            <person name="Bonito G."/>
        </authorList>
    </citation>
    <scope>NUCLEOTIDE SEQUENCE</scope>
    <source>
        <strain evidence="3">KOD1015</strain>
    </source>
</reference>
<dbReference type="EMBL" id="JAABOA010001282">
    <property type="protein sequence ID" value="KAF9581885.1"/>
    <property type="molecule type" value="Genomic_DNA"/>
</dbReference>
<protein>
    <recommendedName>
        <fullName evidence="2">SPX domain-containing protein</fullName>
    </recommendedName>
</protein>
<feature type="region of interest" description="Disordered" evidence="1">
    <location>
        <begin position="308"/>
        <end position="341"/>
    </location>
</feature>
<dbReference type="Pfam" id="PF03105">
    <property type="entry name" value="SPX"/>
    <property type="match status" value="1"/>
</dbReference>
<accession>A0A9P6FWB3</accession>
<keyword evidence="4" id="KW-1185">Reference proteome</keyword>